<protein>
    <submittedName>
        <fullName evidence="3">Carbohydrate ABC transporter substrate-binding protein (CUT1 family)</fullName>
    </submittedName>
</protein>
<dbReference type="SUPFAM" id="SSF53850">
    <property type="entry name" value="Periplasmic binding protein-like II"/>
    <property type="match status" value="1"/>
</dbReference>
<dbReference type="AlphaFoldDB" id="A0A369BM55"/>
<dbReference type="PROSITE" id="PS51257">
    <property type="entry name" value="PROKAR_LIPOPROTEIN"/>
    <property type="match status" value="1"/>
</dbReference>
<proteinExistence type="predicted"/>
<comment type="caution">
    <text evidence="3">The sequence shown here is derived from an EMBL/GenBank/DDBJ whole genome shotgun (WGS) entry which is preliminary data.</text>
</comment>
<evidence type="ECO:0000256" key="2">
    <source>
        <dbReference type="SAM" id="SignalP"/>
    </source>
</evidence>
<evidence type="ECO:0000313" key="3">
    <source>
        <dbReference type="EMBL" id="RCX21676.1"/>
    </source>
</evidence>
<dbReference type="Gene3D" id="3.40.190.10">
    <property type="entry name" value="Periplasmic binding protein-like II"/>
    <property type="match status" value="2"/>
</dbReference>
<dbReference type="Proteomes" id="UP000253090">
    <property type="component" value="Unassembled WGS sequence"/>
</dbReference>
<feature type="chain" id="PRO_5038797869" evidence="2">
    <location>
        <begin position="23"/>
        <end position="508"/>
    </location>
</feature>
<keyword evidence="4" id="KW-1185">Reference proteome</keyword>
<sequence length="508" mass="56132">MTRNRFWSLSLAFVLAASLLSACGGKEEGAKGSTSEGGNASGPVKLEVSQISWGTNLPADDFVKKELDAKLGIDLKQTLVGDQADYESKINVLAASNNLPDLFMVTGKPHLQKLAESGSLLDFTPYLDKMPDYTKFAGSDVIKKGLVSDKQYALPKAGQAVSHTYWVRKDWLDNLKLQPPTTVDELLIVAKAFTEQDPDQNGKNDTFGMTGTNFQTFDPIFGAYGITNIYEGAKLFLEDGKVTNTLYHPKMKEALATVKKFVDAGVVDPEVVSNKGTMAKDKAFQGKVGIINLEWAQIVKDDQVAVWKGANPKAEWIQLNPPKGPDGTQNSNSINIGAPGGLWAIPKRLEKEPEKLNKILELINYLATPEGGRLVQFGLQDVHYTLNGEQIAITDKGKQEAGFTWLYQFAGREETEYLKTKFAGQAEYIEFEANLPRIQTLDGYVQSPPGYNAADANRFVEEEMIKFVYGKSSLDQYDQFLSTLESTFNYKNYMDSALEQLNKLGYGK</sequence>
<organism evidence="3 4">
    <name type="scientific">Fontibacillus phaseoli</name>
    <dbReference type="NCBI Taxonomy" id="1416533"/>
    <lineage>
        <taxon>Bacteria</taxon>
        <taxon>Bacillati</taxon>
        <taxon>Bacillota</taxon>
        <taxon>Bacilli</taxon>
        <taxon>Bacillales</taxon>
        <taxon>Paenibacillaceae</taxon>
        <taxon>Fontibacillus</taxon>
    </lineage>
</organism>
<keyword evidence="1 2" id="KW-0732">Signal</keyword>
<dbReference type="RefSeq" id="WP_114496226.1">
    <property type="nucleotide sequence ID" value="NZ_QPJW01000002.1"/>
</dbReference>
<evidence type="ECO:0000313" key="4">
    <source>
        <dbReference type="Proteomes" id="UP000253090"/>
    </source>
</evidence>
<dbReference type="PANTHER" id="PTHR43649:SF33">
    <property type="entry name" value="POLYGALACTURONAN_RHAMNOGALACTURONAN-BINDING PROTEIN YTCQ"/>
    <property type="match status" value="1"/>
</dbReference>
<dbReference type="OrthoDB" id="9787283at2"/>
<dbReference type="EMBL" id="QPJW01000002">
    <property type="protein sequence ID" value="RCX21676.1"/>
    <property type="molecule type" value="Genomic_DNA"/>
</dbReference>
<evidence type="ECO:0000256" key="1">
    <source>
        <dbReference type="ARBA" id="ARBA00022729"/>
    </source>
</evidence>
<dbReference type="PANTHER" id="PTHR43649">
    <property type="entry name" value="ARABINOSE-BINDING PROTEIN-RELATED"/>
    <property type="match status" value="1"/>
</dbReference>
<dbReference type="InterPro" id="IPR050490">
    <property type="entry name" value="Bact_solute-bd_prot1"/>
</dbReference>
<gene>
    <name evidence="3" type="ORF">DFP94_102432</name>
</gene>
<name>A0A369BM55_9BACL</name>
<reference evidence="3 4" key="1">
    <citation type="submission" date="2018-07" db="EMBL/GenBank/DDBJ databases">
        <title>Genomic Encyclopedia of Type Strains, Phase III (KMG-III): the genomes of soil and plant-associated and newly described type strains.</title>
        <authorList>
            <person name="Whitman W."/>
        </authorList>
    </citation>
    <scope>NUCLEOTIDE SEQUENCE [LARGE SCALE GENOMIC DNA]</scope>
    <source>
        <strain evidence="3 4">CECT 8333</strain>
    </source>
</reference>
<accession>A0A369BM55</accession>
<feature type="signal peptide" evidence="2">
    <location>
        <begin position="1"/>
        <end position="22"/>
    </location>
</feature>